<keyword evidence="5" id="KW-0540">Nuclease</keyword>
<comment type="caution">
    <text evidence="5">The sequence shown here is derived from an EMBL/GenBank/DDBJ whole genome shotgun (WGS) entry which is preliminary data.</text>
</comment>
<name>A0ABV5FWJ4_9MICC</name>
<keyword evidence="5" id="KW-0378">Hydrolase</keyword>
<dbReference type="InterPro" id="IPR011604">
    <property type="entry name" value="PDDEXK-like_dom_sf"/>
</dbReference>
<sequence>MDTALTAVPVSPSRVESALKSPLNWFIYQAGGQAGTTQAQSIGTFIHAIAERHPDGPAEDLLAELERRLPGLGLEPGWEAERVAADARRMIGYFVGYLRQMEQDGRSRVAVEHQFHQELERDGLRVQINGIIDRLEKDAEGRPYVVDLKTGKRAPSNDELQELPQLGVYQAAIAAGALPAEDFERPTEPGGAALVQLRTTNKSVKIQGQPALDPGRQWAIEQIFTAARAMIGPRYLAIHGGADNPGCALPAICPIHSIGRQTTEWHR</sequence>
<protein>
    <submittedName>
        <fullName evidence="5">RecB family exonuclease</fullName>
    </submittedName>
</protein>
<accession>A0ABV5FWJ4</accession>
<keyword evidence="2" id="KW-0067">ATP-binding</keyword>
<dbReference type="Pfam" id="PF12705">
    <property type="entry name" value="PDDEXK_1"/>
    <property type="match status" value="1"/>
</dbReference>
<evidence type="ECO:0000256" key="2">
    <source>
        <dbReference type="ARBA" id="ARBA00022806"/>
    </source>
</evidence>
<dbReference type="Gene3D" id="3.90.320.10">
    <property type="match status" value="1"/>
</dbReference>
<dbReference type="GO" id="GO:0004527">
    <property type="term" value="F:exonuclease activity"/>
    <property type="evidence" value="ECO:0007669"/>
    <property type="project" value="UniProtKB-KW"/>
</dbReference>
<dbReference type="SUPFAM" id="SSF52980">
    <property type="entry name" value="Restriction endonuclease-like"/>
    <property type="match status" value="1"/>
</dbReference>
<keyword evidence="3" id="KW-0234">DNA repair</keyword>
<keyword evidence="1" id="KW-0227">DNA damage</keyword>
<evidence type="ECO:0000256" key="1">
    <source>
        <dbReference type="ARBA" id="ARBA00022763"/>
    </source>
</evidence>
<dbReference type="Proteomes" id="UP001589575">
    <property type="component" value="Unassembled WGS sequence"/>
</dbReference>
<dbReference type="InterPro" id="IPR038726">
    <property type="entry name" value="PDDEXK_AddAB-type"/>
</dbReference>
<evidence type="ECO:0000256" key="3">
    <source>
        <dbReference type="ARBA" id="ARBA00023204"/>
    </source>
</evidence>
<dbReference type="EMBL" id="JBHMFI010000001">
    <property type="protein sequence ID" value="MFB9071047.1"/>
    <property type="molecule type" value="Genomic_DNA"/>
</dbReference>
<keyword evidence="2" id="KW-0547">Nucleotide-binding</keyword>
<evidence type="ECO:0000313" key="5">
    <source>
        <dbReference type="EMBL" id="MFB9071047.1"/>
    </source>
</evidence>
<keyword evidence="5" id="KW-0269">Exonuclease</keyword>
<proteinExistence type="predicted"/>
<evidence type="ECO:0000259" key="4">
    <source>
        <dbReference type="Pfam" id="PF12705"/>
    </source>
</evidence>
<gene>
    <name evidence="5" type="ORF">ACFFX0_07515</name>
</gene>
<dbReference type="InterPro" id="IPR011335">
    <property type="entry name" value="Restrct_endonuc-II-like"/>
</dbReference>
<feature type="domain" description="PD-(D/E)XK endonuclease-like" evidence="4">
    <location>
        <begin position="10"/>
        <end position="254"/>
    </location>
</feature>
<organism evidence="5 6">
    <name type="scientific">Citricoccus parietis</name>
    <dbReference type="NCBI Taxonomy" id="592307"/>
    <lineage>
        <taxon>Bacteria</taxon>
        <taxon>Bacillati</taxon>
        <taxon>Actinomycetota</taxon>
        <taxon>Actinomycetes</taxon>
        <taxon>Micrococcales</taxon>
        <taxon>Micrococcaceae</taxon>
        <taxon>Citricoccus</taxon>
    </lineage>
</organism>
<keyword evidence="2" id="KW-0347">Helicase</keyword>
<evidence type="ECO:0000313" key="6">
    <source>
        <dbReference type="Proteomes" id="UP001589575"/>
    </source>
</evidence>
<keyword evidence="6" id="KW-1185">Reference proteome</keyword>
<reference evidence="5 6" key="1">
    <citation type="submission" date="2024-09" db="EMBL/GenBank/DDBJ databases">
        <authorList>
            <person name="Sun Q."/>
            <person name="Mori K."/>
        </authorList>
    </citation>
    <scope>NUCLEOTIDE SEQUENCE [LARGE SCALE GENOMIC DNA]</scope>
    <source>
        <strain evidence="5 6">CCM 7609</strain>
    </source>
</reference>